<accession>A0A447U5K9</accession>
<dbReference type="PANTHER" id="PTHR36251">
    <property type="entry name" value="FELS-1 PROPHAGE HOST SPECIFICITY PROTEIN-RELATED"/>
    <property type="match status" value="1"/>
</dbReference>
<gene>
    <name evidence="2" type="ORF">NCTC6754_06849</name>
</gene>
<feature type="domain" description="Tip attachment protein J HDII-ins2" evidence="1">
    <location>
        <begin position="16"/>
        <end position="137"/>
    </location>
</feature>
<dbReference type="AlphaFoldDB" id="A0A447U5K9"/>
<evidence type="ECO:0000313" key="2">
    <source>
        <dbReference type="EMBL" id="VEB61234.1"/>
    </source>
</evidence>
<proteinExistence type="predicted"/>
<dbReference type="EMBL" id="LR134190">
    <property type="protein sequence ID" value="VEB61234.1"/>
    <property type="molecule type" value="Genomic_DNA"/>
</dbReference>
<dbReference type="Pfam" id="PF24801">
    <property type="entry name" value="FNIII-A_GpJ"/>
    <property type="match status" value="1"/>
</dbReference>
<sequence>MSRNRPRWRDFESSGAETVLGVQVKHDNPVTRTITAANIDRLRFTFGVQSLVEANSKGDRNPTSVRLQIHLERYGQWVVEKEITITGKTTTQYLASVIVDNLPPRPFGIRMVRVTADSTTDQLQNNTVWSSYTEIIDVRQRYPNTAVIGLQVESEQFGSQQVTRNYHFFGRIIQVPSNYDPVARTYSGIWDGTFKPAYSNNPAWCLWDVLTHPRYGMGQRIGAADVDRWALYAIGQYCDQMVPDGFGGTEPRIDL</sequence>
<dbReference type="InterPro" id="IPR055385">
    <property type="entry name" value="GpJ_HDII-ins2"/>
</dbReference>
<name>A0A447U5K9_SALET</name>
<evidence type="ECO:0000313" key="3">
    <source>
        <dbReference type="Proteomes" id="UP000269208"/>
    </source>
</evidence>
<organism evidence="2 3">
    <name type="scientific">Salmonella enterica I</name>
    <dbReference type="NCBI Taxonomy" id="59201"/>
    <lineage>
        <taxon>Bacteria</taxon>
        <taxon>Pseudomonadati</taxon>
        <taxon>Pseudomonadota</taxon>
        <taxon>Gammaproteobacteria</taxon>
        <taxon>Enterobacterales</taxon>
        <taxon>Enterobacteriaceae</taxon>
        <taxon>Salmonella</taxon>
    </lineage>
</organism>
<evidence type="ECO:0000259" key="1">
    <source>
        <dbReference type="Pfam" id="PF24801"/>
    </source>
</evidence>
<reference evidence="2 3" key="1">
    <citation type="submission" date="2018-12" db="EMBL/GenBank/DDBJ databases">
        <authorList>
            <consortium name="Pathogen Informatics"/>
        </authorList>
    </citation>
    <scope>NUCLEOTIDE SEQUENCE [LARGE SCALE GENOMIC DNA]</scope>
    <source>
        <strain evidence="2 3">NCTC6754</strain>
    </source>
</reference>
<protein>
    <submittedName>
        <fullName evidence="2">Phage tail fiber protein</fullName>
    </submittedName>
</protein>
<dbReference type="PANTHER" id="PTHR36251:SF2">
    <property type="entry name" value="GIFSY-2 PROPHAGE HOST SPECIFICITY PROTEIN J, PHAGE LAMBDA"/>
    <property type="match status" value="1"/>
</dbReference>
<dbReference type="Proteomes" id="UP000269208">
    <property type="component" value="Chromosome"/>
</dbReference>
<dbReference type="InterPro" id="IPR053171">
    <property type="entry name" value="Viral_Tip_Attach_Protein"/>
</dbReference>